<name>A0ABT3IRR1_9BACT</name>
<comment type="caution">
    <text evidence="1">The sequence shown here is derived from an EMBL/GenBank/DDBJ whole genome shotgun (WGS) entry which is preliminary data.</text>
</comment>
<accession>A0ABT3IRR1</accession>
<dbReference type="RefSeq" id="WP_264733461.1">
    <property type="nucleotide sequence ID" value="NZ_JAPDNR010000001.1"/>
</dbReference>
<dbReference type="Gene3D" id="2.60.120.260">
    <property type="entry name" value="Galactose-binding domain-like"/>
    <property type="match status" value="1"/>
</dbReference>
<protein>
    <submittedName>
        <fullName evidence="1">Uncharacterized protein</fullName>
    </submittedName>
</protein>
<evidence type="ECO:0000313" key="1">
    <source>
        <dbReference type="EMBL" id="MCW3486646.1"/>
    </source>
</evidence>
<evidence type="ECO:0000313" key="2">
    <source>
        <dbReference type="Proteomes" id="UP001207742"/>
    </source>
</evidence>
<keyword evidence="2" id="KW-1185">Reference proteome</keyword>
<dbReference type="EMBL" id="JAPDNS010000002">
    <property type="protein sequence ID" value="MCW3486646.1"/>
    <property type="molecule type" value="Genomic_DNA"/>
</dbReference>
<organism evidence="1 2">
    <name type="scientific">Chitinophaga nivalis</name>
    <dbReference type="NCBI Taxonomy" id="2991709"/>
    <lineage>
        <taxon>Bacteria</taxon>
        <taxon>Pseudomonadati</taxon>
        <taxon>Bacteroidota</taxon>
        <taxon>Chitinophagia</taxon>
        <taxon>Chitinophagales</taxon>
        <taxon>Chitinophagaceae</taxon>
        <taxon>Chitinophaga</taxon>
    </lineage>
</organism>
<reference evidence="1 2" key="1">
    <citation type="submission" date="2022-10" db="EMBL/GenBank/DDBJ databases">
        <title>Chitinophaga nivalis PC15 sp. nov., isolated from Pyeongchang county, South Korea.</title>
        <authorList>
            <person name="Trinh H.N."/>
        </authorList>
    </citation>
    <scope>NUCLEOTIDE SEQUENCE [LARGE SCALE GENOMIC DNA]</scope>
    <source>
        <strain evidence="1 2">PC14</strain>
    </source>
</reference>
<dbReference type="Proteomes" id="UP001207742">
    <property type="component" value="Unassembled WGS sequence"/>
</dbReference>
<sequence length="408" mass="45269">MKHSTLLTWLLLIAGGEVIAAGRAEMIRPDTSGNCYSAVTEVSVNPYVYSIAGNWRLSRSYAYYGSRSESAAITTTDIRKNGTLSAYASFWSQTNGVWKPSTDTTRWVWNAESTLFNSKGFEIENRDPLGRYNAGLYGYDHVLPVAVIQNSRYRESYYDGFEDYNFGKNVCDPACAVGRGFGYTKYAASITTAAAHTGKYSLWIDKGTSADVSASLVSKDEKQVILNVPTVNNNCPPQPAFTLLRGIMADSTILLPTFSPLNNTRLLISGWVKEEQNCNCISYTKSSIVITAGSTTSTAAPVGYIIDGWQRYEAVINVPATGSLLKISLRASGDTPVFFDDIRIHPFNANMKSFVYDPVFLRLMAELDENNYATFYEYDDDGTLIRLKKETERGIKTIRETRSALIKD</sequence>
<proteinExistence type="predicted"/>
<gene>
    <name evidence="1" type="ORF">OL497_22275</name>
</gene>